<dbReference type="InterPro" id="IPR001610">
    <property type="entry name" value="PAC"/>
</dbReference>
<dbReference type="SMART" id="SM00052">
    <property type="entry name" value="EAL"/>
    <property type="match status" value="1"/>
</dbReference>
<dbReference type="InterPro" id="IPR052155">
    <property type="entry name" value="Biofilm_reg_signaling"/>
</dbReference>
<dbReference type="PROSITE" id="PS50887">
    <property type="entry name" value="GGDEF"/>
    <property type="match status" value="1"/>
</dbReference>
<dbReference type="PANTHER" id="PTHR44757:SF2">
    <property type="entry name" value="BIOFILM ARCHITECTURE MAINTENANCE PROTEIN MBAA"/>
    <property type="match status" value="1"/>
</dbReference>
<dbReference type="SUPFAM" id="SSF55785">
    <property type="entry name" value="PYP-like sensor domain (PAS domain)"/>
    <property type="match status" value="1"/>
</dbReference>
<dbReference type="InterPro" id="IPR013655">
    <property type="entry name" value="PAS_fold_3"/>
</dbReference>
<evidence type="ECO:0000259" key="2">
    <source>
        <dbReference type="PROSITE" id="PS50883"/>
    </source>
</evidence>
<feature type="domain" description="EAL" evidence="2">
    <location>
        <begin position="308"/>
        <end position="557"/>
    </location>
</feature>
<dbReference type="Pfam" id="PF00563">
    <property type="entry name" value="EAL"/>
    <property type="match status" value="1"/>
</dbReference>
<evidence type="ECO:0000313" key="4">
    <source>
        <dbReference type="EMBL" id="QEX24534.1"/>
    </source>
</evidence>
<evidence type="ECO:0000259" key="1">
    <source>
        <dbReference type="PROSITE" id="PS50113"/>
    </source>
</evidence>
<dbReference type="PROSITE" id="PS50883">
    <property type="entry name" value="EAL"/>
    <property type="match status" value="1"/>
</dbReference>
<dbReference type="Gene3D" id="3.20.20.450">
    <property type="entry name" value="EAL domain"/>
    <property type="match status" value="1"/>
</dbReference>
<dbReference type="CDD" id="cd00130">
    <property type="entry name" value="PAS"/>
    <property type="match status" value="1"/>
</dbReference>
<dbReference type="EMBL" id="CP042582">
    <property type="protein sequence ID" value="QEX24534.1"/>
    <property type="molecule type" value="Genomic_DNA"/>
</dbReference>
<dbReference type="PANTHER" id="PTHR44757">
    <property type="entry name" value="DIGUANYLATE CYCLASE DGCP"/>
    <property type="match status" value="1"/>
</dbReference>
<dbReference type="NCBIfam" id="TIGR00254">
    <property type="entry name" value="GGDEF"/>
    <property type="match status" value="1"/>
</dbReference>
<dbReference type="PROSITE" id="PS50113">
    <property type="entry name" value="PAC"/>
    <property type="match status" value="1"/>
</dbReference>
<dbReference type="SUPFAM" id="SSF55073">
    <property type="entry name" value="Nucleotide cyclase"/>
    <property type="match status" value="1"/>
</dbReference>
<dbReference type="InterPro" id="IPR035965">
    <property type="entry name" value="PAS-like_dom_sf"/>
</dbReference>
<organism evidence="4 5">
    <name type="scientific">Hypericibacter adhaerens</name>
    <dbReference type="NCBI Taxonomy" id="2602016"/>
    <lineage>
        <taxon>Bacteria</taxon>
        <taxon>Pseudomonadati</taxon>
        <taxon>Pseudomonadota</taxon>
        <taxon>Alphaproteobacteria</taxon>
        <taxon>Rhodospirillales</taxon>
        <taxon>Dongiaceae</taxon>
        <taxon>Hypericibacter</taxon>
    </lineage>
</organism>
<gene>
    <name evidence="4" type="ORF">FRZ61_44750</name>
</gene>
<dbReference type="Gene3D" id="3.30.450.20">
    <property type="entry name" value="PAS domain"/>
    <property type="match status" value="1"/>
</dbReference>
<protein>
    <submittedName>
        <fullName evidence="4">GGDEF-domain containing protein</fullName>
    </submittedName>
</protein>
<dbReference type="KEGG" id="hadh:FRZ61_44750"/>
<dbReference type="InterPro" id="IPR029787">
    <property type="entry name" value="Nucleotide_cyclase"/>
</dbReference>
<dbReference type="CDD" id="cd01948">
    <property type="entry name" value="EAL"/>
    <property type="match status" value="1"/>
</dbReference>
<dbReference type="InterPro" id="IPR043128">
    <property type="entry name" value="Rev_trsase/Diguanyl_cyclase"/>
</dbReference>
<dbReference type="Pfam" id="PF08447">
    <property type="entry name" value="PAS_3"/>
    <property type="match status" value="1"/>
</dbReference>
<sequence length="563" mass="62497">MPDPKDWVRDAIEASGDLVYDWDLTADRIEWVGSASGFFGTGDELVPDSGRLLAGHIHPEDLPQRLKALTEHFNQNAPYDCEYRLRRPGGEECWVHDRGAVKLGPGGDPERLIGTLRMINARKQNEARLERLASFDDLTGHFNKLRLRDAIDSCLRDSHEANVTSAFLVIGVDNLSKVNNAFGYQAGDQVLIAIGQHLDHILRSSDTVGRIGADRFGVLLPRCSEIQMGRAAERILQAVREMSIPVDPARVHVTVSIGGIVFPSPEHSTAEDIVTRAETALRQAKRDGRDRFALYKASQQQNLLHRRSQTIVTEVERAIAENRLCFAFQPVVDAVSHQPAFYECLIRLKSASGELVPAAAFVPVVEQLGLVRQMDRHTLELAVAELAAHPKIELAVNLSGLTTADPTWFRALKTLLRDRPEMGRRLIFEITETTALQDVEETARFIHQLKDLGCRVALDDFGAGYTSFRHLQALNFDIVKIDGSFIRSLRDNPEHQLFVRNLLGMADAFGLKTVAECVETGEDAGFLAGEGVHYLQGYYFGRPSLERPWAQAGNVTVLKTGAA</sequence>
<feature type="domain" description="GGDEF" evidence="3">
    <location>
        <begin position="163"/>
        <end position="297"/>
    </location>
</feature>
<feature type="domain" description="PAC" evidence="1">
    <location>
        <begin position="79"/>
        <end position="131"/>
    </location>
</feature>
<dbReference type="InterPro" id="IPR001633">
    <property type="entry name" value="EAL_dom"/>
</dbReference>
<dbReference type="Proteomes" id="UP000325797">
    <property type="component" value="Chromosome"/>
</dbReference>
<dbReference type="InterPro" id="IPR035919">
    <property type="entry name" value="EAL_sf"/>
</dbReference>
<proteinExistence type="predicted"/>
<dbReference type="Pfam" id="PF00990">
    <property type="entry name" value="GGDEF"/>
    <property type="match status" value="1"/>
</dbReference>
<dbReference type="SMART" id="SM00267">
    <property type="entry name" value="GGDEF"/>
    <property type="match status" value="1"/>
</dbReference>
<keyword evidence="5" id="KW-1185">Reference proteome</keyword>
<name>A0A5J6N523_9PROT</name>
<dbReference type="Gene3D" id="3.30.70.270">
    <property type="match status" value="1"/>
</dbReference>
<dbReference type="InterPro" id="IPR000160">
    <property type="entry name" value="GGDEF_dom"/>
</dbReference>
<dbReference type="CDD" id="cd01949">
    <property type="entry name" value="GGDEF"/>
    <property type="match status" value="1"/>
</dbReference>
<evidence type="ECO:0000313" key="5">
    <source>
        <dbReference type="Proteomes" id="UP000325797"/>
    </source>
</evidence>
<dbReference type="InterPro" id="IPR000700">
    <property type="entry name" value="PAS-assoc_C"/>
</dbReference>
<dbReference type="AlphaFoldDB" id="A0A5J6N523"/>
<evidence type="ECO:0000259" key="3">
    <source>
        <dbReference type="PROSITE" id="PS50887"/>
    </source>
</evidence>
<accession>A0A5J6N523</accession>
<reference evidence="4 5" key="1">
    <citation type="submission" date="2019-08" db="EMBL/GenBank/DDBJ databases">
        <title>Hyperibacter terrae gen. nov., sp. nov. and Hyperibacter viscosus sp. nov., two new members in the family Rhodospirillaceae isolated from the rhizosphere of Hypericum perforatum.</title>
        <authorList>
            <person name="Noviana Z."/>
        </authorList>
    </citation>
    <scope>NUCLEOTIDE SEQUENCE [LARGE SCALE GENOMIC DNA]</scope>
    <source>
        <strain evidence="4 5">R5959</strain>
    </source>
</reference>
<dbReference type="InterPro" id="IPR000014">
    <property type="entry name" value="PAS"/>
</dbReference>
<dbReference type="SUPFAM" id="SSF141868">
    <property type="entry name" value="EAL domain-like"/>
    <property type="match status" value="1"/>
</dbReference>
<dbReference type="SMART" id="SM00086">
    <property type="entry name" value="PAC"/>
    <property type="match status" value="1"/>
</dbReference>